<evidence type="ECO:0000256" key="4">
    <source>
        <dbReference type="ARBA" id="ARBA00022833"/>
    </source>
</evidence>
<evidence type="ECO:0000256" key="2">
    <source>
        <dbReference type="ARBA" id="ARBA00022723"/>
    </source>
</evidence>
<evidence type="ECO:0000256" key="8">
    <source>
        <dbReference type="ARBA" id="ARBA00023242"/>
    </source>
</evidence>
<dbReference type="OMA" id="AKMPSWD"/>
<dbReference type="Gramene" id="TraesARI3D03G01996930.1">
    <property type="protein sequence ID" value="TraesARI3D03G01996930.1"/>
    <property type="gene ID" value="TraesARI3D03G01996930"/>
</dbReference>
<evidence type="ECO:0000256" key="5">
    <source>
        <dbReference type="ARBA" id="ARBA00023015"/>
    </source>
</evidence>
<feature type="compositionally biased region" description="Gly residues" evidence="10">
    <location>
        <begin position="20"/>
        <end position="29"/>
    </location>
</feature>
<dbReference type="RefSeq" id="XP_044359161.1">
    <property type="nucleotide sequence ID" value="XM_044503226.1"/>
</dbReference>
<dbReference type="Gramene" id="TraesNOR3D03G01989290.1">
    <property type="protein sequence ID" value="TraesNOR3D03G01989290.1"/>
    <property type="gene ID" value="TraesNOR3D03G01989290"/>
</dbReference>
<feature type="domain" description="SBP-type" evidence="11">
    <location>
        <begin position="85"/>
        <end position="162"/>
    </location>
</feature>
<name>A0A3B6H189_WHEAT</name>
<dbReference type="Pfam" id="PF03110">
    <property type="entry name" value="SBP"/>
    <property type="match status" value="1"/>
</dbReference>
<organism evidence="12">
    <name type="scientific">Triticum aestivum</name>
    <name type="common">Wheat</name>
    <dbReference type="NCBI Taxonomy" id="4565"/>
    <lineage>
        <taxon>Eukaryota</taxon>
        <taxon>Viridiplantae</taxon>
        <taxon>Streptophyta</taxon>
        <taxon>Embryophyta</taxon>
        <taxon>Tracheophyta</taxon>
        <taxon>Spermatophyta</taxon>
        <taxon>Magnoliopsida</taxon>
        <taxon>Liliopsida</taxon>
        <taxon>Poales</taxon>
        <taxon>Poaceae</taxon>
        <taxon>BOP clade</taxon>
        <taxon>Pooideae</taxon>
        <taxon>Triticodae</taxon>
        <taxon>Triticeae</taxon>
        <taxon>Triticinae</taxon>
        <taxon>Triticum</taxon>
    </lineage>
</organism>
<feature type="region of interest" description="Disordered" evidence="10">
    <location>
        <begin position="1"/>
        <end position="29"/>
    </location>
</feature>
<reference evidence="12" key="1">
    <citation type="submission" date="2018-08" db="EMBL/GenBank/DDBJ databases">
        <authorList>
            <person name="Rossello M."/>
        </authorList>
    </citation>
    <scope>NUCLEOTIDE SEQUENCE [LARGE SCALE GENOMIC DNA]</scope>
    <source>
        <strain evidence="12">cv. Chinese Spring</strain>
    </source>
</reference>
<dbReference type="Gramene" id="TraesLDM3D03G01961250.1">
    <property type="protein sequence ID" value="TraesLDM3D03G01961250.1"/>
    <property type="gene ID" value="TraesLDM3D03G01961250"/>
</dbReference>
<keyword evidence="2" id="KW-0479">Metal-binding</keyword>
<dbReference type="AlphaFoldDB" id="A0A3B6H189"/>
<dbReference type="Gramene" id="TraesPARA_EIv1.0_1151340.1">
    <property type="protein sequence ID" value="TraesPARA_EIv1.0_1151340.1.CDS"/>
    <property type="gene ID" value="TraesPARA_EIv1.0_1151340"/>
</dbReference>
<dbReference type="SMR" id="A0A3B6H189"/>
<dbReference type="SUPFAM" id="SSF103612">
    <property type="entry name" value="SBT domain"/>
    <property type="match status" value="1"/>
</dbReference>
<reference evidence="12" key="2">
    <citation type="submission" date="2018-10" db="UniProtKB">
        <authorList>
            <consortium name="EnsemblPlants"/>
        </authorList>
    </citation>
    <scope>IDENTIFICATION</scope>
</reference>
<evidence type="ECO:0000256" key="7">
    <source>
        <dbReference type="ARBA" id="ARBA00023163"/>
    </source>
</evidence>
<dbReference type="Gramene" id="TraesSTA3D03G01957980.1">
    <property type="protein sequence ID" value="TraesSTA3D03G01957980.1"/>
    <property type="gene ID" value="TraesSTA3D03G01957980"/>
</dbReference>
<evidence type="ECO:0000256" key="9">
    <source>
        <dbReference type="PROSITE-ProRule" id="PRU00470"/>
    </source>
</evidence>
<dbReference type="Gramene" id="TraesKAR3D01G0389700.1">
    <property type="protein sequence ID" value="cds.TraesKAR3D01G0389700.1"/>
    <property type="gene ID" value="TraesKAR3D01G0389700"/>
</dbReference>
<dbReference type="Gramene" id="TraesRN3D0100976700.1">
    <property type="protein sequence ID" value="TraesRN3D0100976700.1"/>
    <property type="gene ID" value="TraesRN3D0100976700"/>
</dbReference>
<evidence type="ECO:0000259" key="11">
    <source>
        <dbReference type="PROSITE" id="PS51141"/>
    </source>
</evidence>
<evidence type="ECO:0000256" key="6">
    <source>
        <dbReference type="ARBA" id="ARBA00023125"/>
    </source>
</evidence>
<dbReference type="Gramene" id="TraesCLE_scaffold_016998_01G000100.1">
    <property type="protein sequence ID" value="TraesCLE_scaffold_016998_01G000100.1"/>
    <property type="gene ID" value="TraesCLE_scaffold_016998_01G000100"/>
</dbReference>
<protein>
    <recommendedName>
        <fullName evidence="11">SBP-type domain-containing protein</fullName>
    </recommendedName>
</protein>
<evidence type="ECO:0000256" key="3">
    <source>
        <dbReference type="ARBA" id="ARBA00022771"/>
    </source>
</evidence>
<dbReference type="Proteomes" id="UP000019116">
    <property type="component" value="Chromosome 3D"/>
</dbReference>
<accession>A0A3B6H189</accession>
<keyword evidence="5" id="KW-0805">Transcription regulation</keyword>
<dbReference type="EnsemblPlants" id="TraesCS3D02G425800.1">
    <property type="protein sequence ID" value="TraesCS3D02G425800.1"/>
    <property type="gene ID" value="TraesCS3D02G425800"/>
</dbReference>
<dbReference type="Gramene" id="TraesJUL3D03G01980680.1">
    <property type="protein sequence ID" value="TraesJUL3D03G01980680.1"/>
    <property type="gene ID" value="TraesJUL3D03G01980680"/>
</dbReference>
<dbReference type="GO" id="GO:0000976">
    <property type="term" value="F:transcription cis-regulatory region binding"/>
    <property type="evidence" value="ECO:0000318"/>
    <property type="project" value="GO_Central"/>
</dbReference>
<evidence type="ECO:0000256" key="10">
    <source>
        <dbReference type="SAM" id="MobiDB-lite"/>
    </source>
</evidence>
<evidence type="ECO:0000313" key="13">
    <source>
        <dbReference type="Proteomes" id="UP000019116"/>
    </source>
</evidence>
<dbReference type="Gramene" id="TraesROB_scaffold_050162_01G000100.1">
    <property type="protein sequence ID" value="TraesROB_scaffold_050162_01G000100.1"/>
    <property type="gene ID" value="TraesROB_scaffold_050162_01G000100"/>
</dbReference>
<keyword evidence="7" id="KW-0804">Transcription</keyword>
<dbReference type="InterPro" id="IPR036893">
    <property type="entry name" value="SBP_sf"/>
</dbReference>
<sequence>MDSWEHKMPSWDLGTVVAPSGGGGGGGGGGGALDLKLGAPTSWRPVPAAAAAAAAVVSVQQQQHPPSAVAAPAKRARAGQGQQTVPPCSVEGCTADLSRCREYHRRHKVCEAHSKTPVVAVAGQQQRFCQQCSRFHLLGEFDEVKRSCRKRLDGHNRRRRKPQPDPLNPAGLFANHHGVTRFASYPQIFSPTSMAEPKWPGGIAVKTEADAFHEQYYSFSGAASLFHHGKRERKHFPFLTDGGGEAAFGCQPPAFTITPSSESSSNSSRHSNGKTTMFAHDGGPDHNCALSLLSDSPAPAHIMVPAEQAHHLGGGGVTIQYGGGGKVARLSSNGDVSLTGLSYVSLGDKGAPMLHASNRSQHAAATATTAVTTSTEAAPAASQLQQQYHGYYHHQHQVSADQGNHPDAGGMHALPFSSW</sequence>
<keyword evidence="13" id="KW-1185">Reference proteome</keyword>
<dbReference type="PANTHER" id="PTHR31251:SF106">
    <property type="entry name" value="SQUAMOSA PROMOTER-BINDING-LIKE PROTEIN 4"/>
    <property type="match status" value="1"/>
</dbReference>
<dbReference type="InterPro" id="IPR044817">
    <property type="entry name" value="SBP-like"/>
</dbReference>
<dbReference type="GO" id="GO:0008270">
    <property type="term" value="F:zinc ion binding"/>
    <property type="evidence" value="ECO:0007669"/>
    <property type="project" value="UniProtKB-KW"/>
</dbReference>
<dbReference type="PaxDb" id="4565-Traes_3B_B355E7E96.2"/>
<dbReference type="GeneID" id="123080317"/>
<dbReference type="Gramene" id="TraesMAC3D03G01961860.1">
    <property type="protein sequence ID" value="TraesMAC3D03G01961860.1"/>
    <property type="gene ID" value="TraesMAC3D03G01961860"/>
</dbReference>
<keyword evidence="3 9" id="KW-0863">Zinc-finger</keyword>
<comment type="subcellular location">
    <subcellularLocation>
        <location evidence="1">Nucleus</location>
    </subcellularLocation>
</comment>
<keyword evidence="4" id="KW-0862">Zinc</keyword>
<dbReference type="OrthoDB" id="514967at2759"/>
<dbReference type="GO" id="GO:0005634">
    <property type="term" value="C:nucleus"/>
    <property type="evidence" value="ECO:0000318"/>
    <property type="project" value="GO_Central"/>
</dbReference>
<dbReference type="Gramene" id="TraesCS3D02G425800.1">
    <property type="protein sequence ID" value="TraesCS3D02G425800.1"/>
    <property type="gene ID" value="TraesCS3D02G425800"/>
</dbReference>
<dbReference type="GO" id="GO:0001216">
    <property type="term" value="F:DNA-binding transcription activator activity"/>
    <property type="evidence" value="ECO:0000318"/>
    <property type="project" value="GO_Central"/>
</dbReference>
<dbReference type="Gene3D" id="4.10.1100.10">
    <property type="entry name" value="Transcription factor, SBP-box domain"/>
    <property type="match status" value="1"/>
</dbReference>
<gene>
    <name evidence="12" type="primary">LOC123080317</name>
</gene>
<proteinExistence type="predicted"/>
<dbReference type="Gramene" id="TraesCAD_scaffold_027601_01G000300.1">
    <property type="protein sequence ID" value="TraesCAD_scaffold_027601_01G000300.1"/>
    <property type="gene ID" value="TraesCAD_scaffold_027601_01G000300"/>
</dbReference>
<keyword evidence="6" id="KW-0238">DNA-binding</keyword>
<dbReference type="InterPro" id="IPR004333">
    <property type="entry name" value="SBP_dom"/>
</dbReference>
<evidence type="ECO:0000313" key="12">
    <source>
        <dbReference type="EnsemblPlants" id="TraesCS3D02G425800.1"/>
    </source>
</evidence>
<dbReference type="PROSITE" id="PS51141">
    <property type="entry name" value="ZF_SBP"/>
    <property type="match status" value="1"/>
</dbReference>
<dbReference type="FunFam" id="4.10.1100.10:FF:000001">
    <property type="entry name" value="Squamosa promoter-binding-like protein 14"/>
    <property type="match status" value="1"/>
</dbReference>
<dbReference type="Gramene" id="TraesSYM3D03G01987270.1">
    <property type="protein sequence ID" value="TraesSYM3D03G01987270.1"/>
    <property type="gene ID" value="TraesSYM3D03G01987270"/>
</dbReference>
<evidence type="ECO:0000256" key="1">
    <source>
        <dbReference type="ARBA" id="ARBA00004123"/>
    </source>
</evidence>
<dbReference type="PANTHER" id="PTHR31251">
    <property type="entry name" value="SQUAMOSA PROMOTER-BINDING-LIKE PROTEIN 4"/>
    <property type="match status" value="1"/>
</dbReference>
<keyword evidence="8" id="KW-0539">Nucleus</keyword>
<dbReference type="Gramene" id="TraesLAC3D03G01904630.1">
    <property type="protein sequence ID" value="TraesLAC3D03G01904630.1"/>
    <property type="gene ID" value="TraesLAC3D03G01904630"/>
</dbReference>
<dbReference type="Gramene" id="TraesCS3D03G0935000.1">
    <property type="protein sequence ID" value="TraesCS3D03G0935000.1.CDS"/>
    <property type="gene ID" value="TraesCS3D03G0935000"/>
</dbReference>